<comment type="subcellular location">
    <subcellularLocation>
        <location evidence="5">Endoplasmic reticulum membrane</location>
        <topology evidence="5">Multi-pass membrane protein</topology>
    </subcellularLocation>
    <subcellularLocation>
        <location evidence="1">Membrane</location>
        <topology evidence="1">Multi-pass membrane protein</topology>
    </subcellularLocation>
</comment>
<dbReference type="Gene3D" id="1.20.120.1630">
    <property type="match status" value="1"/>
</dbReference>
<keyword evidence="3 5" id="KW-1133">Transmembrane helix</keyword>
<keyword evidence="4 5" id="KW-0472">Membrane</keyword>
<dbReference type="GO" id="GO:0032259">
    <property type="term" value="P:methylation"/>
    <property type="evidence" value="ECO:0007669"/>
    <property type="project" value="UniProtKB-KW"/>
</dbReference>
<name>A0A4R0RG69_9APHY</name>
<evidence type="ECO:0000313" key="7">
    <source>
        <dbReference type="Proteomes" id="UP000292702"/>
    </source>
</evidence>
<feature type="transmembrane region" description="Helical" evidence="5">
    <location>
        <begin position="196"/>
        <end position="215"/>
    </location>
</feature>
<feature type="transmembrane region" description="Helical" evidence="5">
    <location>
        <begin position="54"/>
        <end position="78"/>
    </location>
</feature>
<dbReference type="GO" id="GO:0004671">
    <property type="term" value="F:protein C-terminal S-isoprenylcysteine carboxyl O-methyltransferase activity"/>
    <property type="evidence" value="ECO:0007669"/>
    <property type="project" value="UniProtKB-EC"/>
</dbReference>
<evidence type="ECO:0000256" key="5">
    <source>
        <dbReference type="RuleBase" id="RU362022"/>
    </source>
</evidence>
<dbReference type="InterPro" id="IPR007269">
    <property type="entry name" value="ICMT_MeTrfase"/>
</dbReference>
<comment type="similarity">
    <text evidence="5">Belongs to the class VI-like SAM-binding methyltransferase superfamily. Isoprenylcysteine carboxyl methyltransferase family.</text>
</comment>
<dbReference type="GO" id="GO:0005789">
    <property type="term" value="C:endoplasmic reticulum membrane"/>
    <property type="evidence" value="ECO:0007669"/>
    <property type="project" value="UniProtKB-SubCell"/>
</dbReference>
<keyword evidence="5" id="KW-0808">Transferase</keyword>
<accession>A0A4R0RG69</accession>
<keyword evidence="5" id="KW-0256">Endoplasmic reticulum</keyword>
<dbReference type="AlphaFoldDB" id="A0A4R0RG69"/>
<dbReference type="EMBL" id="RWJN01000352">
    <property type="protein sequence ID" value="TCD62698.1"/>
    <property type="molecule type" value="Genomic_DNA"/>
</dbReference>
<feature type="transmembrane region" description="Helical" evidence="5">
    <location>
        <begin position="98"/>
        <end position="124"/>
    </location>
</feature>
<keyword evidence="5" id="KW-0949">S-adenosyl-L-methionine</keyword>
<gene>
    <name evidence="6" type="ORF">EIP91_006559</name>
</gene>
<keyword evidence="2 5" id="KW-0812">Transmembrane</keyword>
<dbReference type="PANTHER" id="PTHR12714">
    <property type="entry name" value="PROTEIN-S ISOPRENYLCYSTEINE O-METHYLTRANSFERASE"/>
    <property type="match status" value="1"/>
</dbReference>
<comment type="catalytic activity">
    <reaction evidence="5">
        <text>[protein]-C-terminal S-[(2E,6E)-farnesyl]-L-cysteine + S-adenosyl-L-methionine = [protein]-C-terminal S-[(2E,6E)-farnesyl]-L-cysteine methyl ester + S-adenosyl-L-homocysteine</text>
        <dbReference type="Rhea" id="RHEA:21672"/>
        <dbReference type="Rhea" id="RHEA-COMP:12125"/>
        <dbReference type="Rhea" id="RHEA-COMP:12126"/>
        <dbReference type="ChEBI" id="CHEBI:57856"/>
        <dbReference type="ChEBI" id="CHEBI:59789"/>
        <dbReference type="ChEBI" id="CHEBI:90510"/>
        <dbReference type="ChEBI" id="CHEBI:90511"/>
        <dbReference type="EC" id="2.1.1.100"/>
    </reaction>
</comment>
<feature type="transmembrane region" description="Helical" evidence="5">
    <location>
        <begin position="163"/>
        <end position="184"/>
    </location>
</feature>
<dbReference type="Pfam" id="PF04140">
    <property type="entry name" value="ICMT"/>
    <property type="match status" value="1"/>
</dbReference>
<dbReference type="PANTHER" id="PTHR12714:SF9">
    <property type="entry name" value="PROTEIN-S-ISOPRENYLCYSTEINE O-METHYLTRANSFERASE"/>
    <property type="match status" value="1"/>
</dbReference>
<dbReference type="Proteomes" id="UP000292702">
    <property type="component" value="Unassembled WGS sequence"/>
</dbReference>
<evidence type="ECO:0000256" key="2">
    <source>
        <dbReference type="ARBA" id="ARBA00022692"/>
    </source>
</evidence>
<keyword evidence="5" id="KW-0489">Methyltransferase</keyword>
<dbReference type="OrthoDB" id="422086at2759"/>
<keyword evidence="7" id="KW-1185">Reference proteome</keyword>
<dbReference type="EC" id="2.1.1.100" evidence="5"/>
<dbReference type="STRING" id="92696.A0A4R0RG69"/>
<reference evidence="6 7" key="1">
    <citation type="submission" date="2018-11" db="EMBL/GenBank/DDBJ databases">
        <title>Genome assembly of Steccherinum ochraceum LE-BIN_3174, the white-rot fungus of the Steccherinaceae family (The Residual Polyporoid clade, Polyporales, Basidiomycota).</title>
        <authorList>
            <person name="Fedorova T.V."/>
            <person name="Glazunova O.A."/>
            <person name="Landesman E.O."/>
            <person name="Moiseenko K.V."/>
            <person name="Psurtseva N.V."/>
            <person name="Savinova O.S."/>
            <person name="Shakhova N.V."/>
            <person name="Tyazhelova T.V."/>
            <person name="Vasina D.V."/>
        </authorList>
    </citation>
    <scope>NUCLEOTIDE SEQUENCE [LARGE SCALE GENOMIC DNA]</scope>
    <source>
        <strain evidence="6 7">LE-BIN_3174</strain>
    </source>
</reference>
<evidence type="ECO:0000256" key="1">
    <source>
        <dbReference type="ARBA" id="ARBA00004141"/>
    </source>
</evidence>
<protein>
    <recommendedName>
        <fullName evidence="5">Protein-S-isoprenylcysteine O-methyltransferase</fullName>
        <ecNumber evidence="5">2.1.1.100</ecNumber>
    </recommendedName>
</protein>
<comment type="caution">
    <text evidence="6">The sequence shown here is derived from an EMBL/GenBank/DDBJ whole genome shotgun (WGS) entry which is preliminary data.</text>
</comment>
<proteinExistence type="inferred from homology"/>
<organism evidence="6 7">
    <name type="scientific">Steccherinum ochraceum</name>
    <dbReference type="NCBI Taxonomy" id="92696"/>
    <lineage>
        <taxon>Eukaryota</taxon>
        <taxon>Fungi</taxon>
        <taxon>Dikarya</taxon>
        <taxon>Basidiomycota</taxon>
        <taxon>Agaricomycotina</taxon>
        <taxon>Agaricomycetes</taxon>
        <taxon>Polyporales</taxon>
        <taxon>Steccherinaceae</taxon>
        <taxon>Steccherinum</taxon>
    </lineage>
</organism>
<evidence type="ECO:0000256" key="4">
    <source>
        <dbReference type="ARBA" id="ARBA00023136"/>
    </source>
</evidence>
<evidence type="ECO:0000256" key="3">
    <source>
        <dbReference type="ARBA" id="ARBA00022989"/>
    </source>
</evidence>
<evidence type="ECO:0000313" key="6">
    <source>
        <dbReference type="EMBL" id="TCD62698.1"/>
    </source>
</evidence>
<sequence length="248" mass="28305">MAIPSPLYRAPFLMSNIVMGHIAGRSPNPTPDTEEQKRFDVDRNRELLTAVTSWYFPTLTFMIHVFNICELYTTFASAYPSVRSRWLLSILLPSPSKIIPLASHLTVTPLFIFGALLAASGACLRLACYRHLGRHFTFELALYKDHKLVTDGPYRFVRHPSYLGSWCYFIGLLICQFGAGSWWAEAGLWATQSGRLVGLVWVANVVFVLVSLAVVRVPKEDRVLREEFGKEWVEWEKRTPYKLFPGIF</sequence>